<dbReference type="Gene3D" id="3.90.226.10">
    <property type="entry name" value="2-enoyl-CoA Hydratase, Chain A, domain 1"/>
    <property type="match status" value="1"/>
</dbReference>
<evidence type="ECO:0000313" key="4">
    <source>
        <dbReference type="Proteomes" id="UP000031971"/>
    </source>
</evidence>
<comment type="caution">
    <text evidence="3">The sequence shown here is derived from an EMBL/GenBank/DDBJ whole genome shotgun (WGS) entry which is preliminary data.</text>
</comment>
<evidence type="ECO:0000313" key="3">
    <source>
        <dbReference type="EMBL" id="KIL99946.1"/>
    </source>
</evidence>
<name>A0A0C2V4E2_PARME</name>
<dbReference type="EMBL" id="JXSL01000020">
    <property type="protein sequence ID" value="KIL99946.1"/>
    <property type="molecule type" value="Genomic_DNA"/>
</dbReference>
<evidence type="ECO:0000256" key="1">
    <source>
        <dbReference type="ARBA" id="ARBA00005254"/>
    </source>
</evidence>
<dbReference type="InterPro" id="IPR014748">
    <property type="entry name" value="Enoyl-CoA_hydra_C"/>
</dbReference>
<accession>A0A0C2V4E2</accession>
<comment type="similarity">
    <text evidence="1">Belongs to the enoyl-CoA hydratase/isomerase family.</text>
</comment>
<keyword evidence="4" id="KW-1185">Reference proteome</keyword>
<dbReference type="GO" id="GO:0016829">
    <property type="term" value="F:lyase activity"/>
    <property type="evidence" value="ECO:0007669"/>
    <property type="project" value="UniProtKB-KW"/>
</dbReference>
<protein>
    <submittedName>
        <fullName evidence="3">Enoyl-CoA hydratase</fullName>
    </submittedName>
</protein>
<dbReference type="AlphaFoldDB" id="A0A0C2V4E2"/>
<dbReference type="Gene3D" id="1.10.12.10">
    <property type="entry name" value="Lyase 2-enoyl-coa Hydratase, Chain A, domain 2"/>
    <property type="match status" value="1"/>
</dbReference>
<dbReference type="GO" id="GO:0006635">
    <property type="term" value="P:fatty acid beta-oxidation"/>
    <property type="evidence" value="ECO:0007669"/>
    <property type="project" value="TreeGrafter"/>
</dbReference>
<dbReference type="OrthoDB" id="9795613at2"/>
<dbReference type="Pfam" id="PF00378">
    <property type="entry name" value="ECH_1"/>
    <property type="match status" value="1"/>
</dbReference>
<dbReference type="SUPFAM" id="SSF52096">
    <property type="entry name" value="ClpP/crotonase"/>
    <property type="match status" value="1"/>
</dbReference>
<gene>
    <name evidence="3" type="ORF">CCC_02735</name>
</gene>
<proteinExistence type="inferred from homology"/>
<dbReference type="RefSeq" id="WP_009869285.1">
    <property type="nucleotide sequence ID" value="NZ_JXSL01000020.1"/>
</dbReference>
<dbReference type="InterPro" id="IPR029045">
    <property type="entry name" value="ClpP/crotonase-like_dom_sf"/>
</dbReference>
<dbReference type="PANTHER" id="PTHR11941">
    <property type="entry name" value="ENOYL-COA HYDRATASE-RELATED"/>
    <property type="match status" value="1"/>
</dbReference>
<organism evidence="3 4">
    <name type="scientific">Paramagnetospirillum magnetotacticum MS-1</name>
    <dbReference type="NCBI Taxonomy" id="272627"/>
    <lineage>
        <taxon>Bacteria</taxon>
        <taxon>Pseudomonadati</taxon>
        <taxon>Pseudomonadota</taxon>
        <taxon>Alphaproteobacteria</taxon>
        <taxon>Rhodospirillales</taxon>
        <taxon>Magnetospirillaceae</taxon>
        <taxon>Paramagnetospirillum</taxon>
    </lineage>
</organism>
<keyword evidence="2" id="KW-0456">Lyase</keyword>
<sequence>MSDVIQLVRDGAIATVTLNRPDRMNALNLPMWRGLAEAFEAISADKSIHVVILRGAGTKAFAPGADIEEFDTLRATPDQAKAYDLVMRKALDTVRACPQPVIAAIWGPCVGGGLELACCCDIRLSAKSGKFGVPINKISVVMAYPELAQIRRVAGPAAALEILLEGRIMEAEEALSKRLVNRVVDDEALEAELAATAKRIAAGAPLANRWHKAFIARLDDPTPVSEAELDECYRFLDTKDYAEGLAAFRAKRKPVFTAE</sequence>
<dbReference type="InterPro" id="IPR001753">
    <property type="entry name" value="Enoyl-CoA_hydra/iso"/>
</dbReference>
<dbReference type="CDD" id="cd06558">
    <property type="entry name" value="crotonase-like"/>
    <property type="match status" value="1"/>
</dbReference>
<reference evidence="3 4" key="1">
    <citation type="submission" date="2015-01" db="EMBL/GenBank/DDBJ databases">
        <title>Genome Sequence of Magnetospirillum magnetotacticum Strain MS-1.</title>
        <authorList>
            <person name="Marinov G.K."/>
            <person name="Smalley M.D."/>
            <person name="DeSalvo G."/>
        </authorList>
    </citation>
    <scope>NUCLEOTIDE SEQUENCE [LARGE SCALE GENOMIC DNA]</scope>
    <source>
        <strain evidence="3 4">MS-1</strain>
    </source>
</reference>
<dbReference type="STRING" id="272627.CCC_02735"/>
<evidence type="ECO:0000256" key="2">
    <source>
        <dbReference type="ARBA" id="ARBA00023239"/>
    </source>
</evidence>
<dbReference type="PANTHER" id="PTHR11941:SF54">
    <property type="entry name" value="ENOYL-COA HYDRATASE, MITOCHONDRIAL"/>
    <property type="match status" value="1"/>
</dbReference>
<dbReference type="Proteomes" id="UP000031971">
    <property type="component" value="Unassembled WGS sequence"/>
</dbReference>